<dbReference type="SUPFAM" id="SSF48225">
    <property type="entry name" value="Seven-hairpin glycosidases"/>
    <property type="match status" value="1"/>
</dbReference>
<dbReference type="Gene3D" id="1.50.10.10">
    <property type="match status" value="1"/>
</dbReference>
<dbReference type="STRING" id="27349.A0A0L6VJL9"/>
<dbReference type="Pfam" id="PF20206">
    <property type="entry name" value="Tra1_ring"/>
    <property type="match status" value="1"/>
</dbReference>
<name>A0A0L6VJL9_9BASI</name>
<dbReference type="InterPro" id="IPR046805">
    <property type="entry name" value="Tra1_ring"/>
</dbReference>
<dbReference type="GO" id="GO:0004571">
    <property type="term" value="F:mannosyl-oligosaccharide 1,2-alpha-mannosidase activity"/>
    <property type="evidence" value="ECO:0007669"/>
    <property type="project" value="InterPro"/>
</dbReference>
<dbReference type="GO" id="GO:0016020">
    <property type="term" value="C:membrane"/>
    <property type="evidence" value="ECO:0007669"/>
    <property type="project" value="InterPro"/>
</dbReference>
<protein>
    <submittedName>
        <fullName evidence="2">Uncharacterized protein</fullName>
    </submittedName>
</protein>
<evidence type="ECO:0000313" key="3">
    <source>
        <dbReference type="Proteomes" id="UP000037035"/>
    </source>
</evidence>
<proteinExistence type="predicted"/>
<evidence type="ECO:0000313" key="2">
    <source>
        <dbReference type="EMBL" id="KNZ60762.1"/>
    </source>
</evidence>
<dbReference type="EMBL" id="LAVV01005598">
    <property type="protein sequence ID" value="KNZ60762.1"/>
    <property type="molecule type" value="Genomic_DNA"/>
</dbReference>
<dbReference type="SUPFAM" id="SSF52058">
    <property type="entry name" value="L domain-like"/>
    <property type="match status" value="1"/>
</dbReference>
<dbReference type="VEuPathDB" id="FungiDB:VP01_1503g1"/>
<dbReference type="InterPro" id="IPR036026">
    <property type="entry name" value="Seven-hairpin_glycosidases"/>
</dbReference>
<sequence>MKTFTSITSLLTLKTQSIQAIPLDLLDFIQLCTFLRELKHCHRAMKRDCQSRISRLDDLPELMALRAHKNRLGTLPDYFRDFPLLSLLNTSNNKFESLPSVICEIKSLDRLNCRRIQDQTGIESGQPPSNSESGASQPADTSNQVPVASESTNAAPTAAPPQRVITIVINSAKVDITDTGIDLTSLQALPDVIHSEVTNQQCRCREDQARNSATVGGNCTPADPEIDPVTFPAGIDPSLREAVLFEQDDSFISTLPPNLLAEVDAIRDRVHRRQHAIQSGRALLLQAVSGWLNSDDELRPELNIKLLEFSSDLAPIVWTVMGAHWDQMIDLIEINMEEASWEDEEILQSIMKHNDALNNHTSSNLAELSIPWLATTANMDADKSEEEDDALIVSDFYPPHPDSPIRSSWNSTRGSVTVGRRRFLKRLLLSVACQVKAFGTPVTHGIPTSSKLKTCNTGSGLSAPSVTPGKATKNRLGFQSYKSPPKRRPKHFCRMGANIVGNLFLILGCVILDEHDAGIQQRMCELWTDLAALISAYDLSGNKLMPSKADELAQWLLLAFNTMTGRTLSEEGQNLPFLYSFYSAVWNPEPFFIHQDVFIPQISAALPSNLLLDGSSNALKRPKKRRRPILTSKPLVVGTQNPRQAIQEHTTFHIRSKTQSLALICFITISTKQASKNSLLTRALSALSLMRLILTKVRPEVEVKVNFFQRALSTDVNDTNLGIVFNTAEVLNVVSANKSDEWRLNNLSLVQTLVEKSVSSKYDDLLQVQRPQVNILMFRILPVDVPTTSDPEDGEIEKISAAVTAFKQWANSATIKGGLKEPCIHEHSCLALVLLQAFDQFQPLKVDVYIHDIIRNFTRQEIKKEKLEKLEQKRKKTACGMVTVVEKDEKKVPLMQSKVVLTQPGVAWTKPAVFGLTQPHVGSTTVQLVLNRPHPGLNRPRCINPPRGWIEHI</sequence>
<dbReference type="OrthoDB" id="3365145at2759"/>
<dbReference type="InterPro" id="IPR032675">
    <property type="entry name" value="LRR_dom_sf"/>
</dbReference>
<feature type="region of interest" description="Disordered" evidence="1">
    <location>
        <begin position="120"/>
        <end position="159"/>
    </location>
</feature>
<accession>A0A0L6VJL9</accession>
<dbReference type="Proteomes" id="UP000037035">
    <property type="component" value="Unassembled WGS sequence"/>
</dbReference>
<keyword evidence="3" id="KW-1185">Reference proteome</keyword>
<reference evidence="2 3" key="1">
    <citation type="submission" date="2015-08" db="EMBL/GenBank/DDBJ databases">
        <title>Next Generation Sequencing and Analysis of the Genome of Puccinia sorghi L Schw, the Causal Agent of Maize Common Rust.</title>
        <authorList>
            <person name="Rochi L."/>
            <person name="Burguener G."/>
            <person name="Darino M."/>
            <person name="Turjanski A."/>
            <person name="Kreff E."/>
            <person name="Dieguez M.J."/>
            <person name="Sacco F."/>
        </authorList>
    </citation>
    <scope>NUCLEOTIDE SEQUENCE [LARGE SCALE GENOMIC DNA]</scope>
    <source>
        <strain evidence="2 3">RO10H11247</strain>
    </source>
</reference>
<gene>
    <name evidence="2" type="ORF">VP01_1503g1</name>
</gene>
<evidence type="ECO:0000256" key="1">
    <source>
        <dbReference type="SAM" id="MobiDB-lite"/>
    </source>
</evidence>
<dbReference type="GO" id="GO:0005975">
    <property type="term" value="P:carbohydrate metabolic process"/>
    <property type="evidence" value="ECO:0007669"/>
    <property type="project" value="InterPro"/>
</dbReference>
<dbReference type="GO" id="GO:0005509">
    <property type="term" value="F:calcium ion binding"/>
    <property type="evidence" value="ECO:0007669"/>
    <property type="project" value="InterPro"/>
</dbReference>
<dbReference type="AlphaFoldDB" id="A0A0L6VJL9"/>
<dbReference type="InterPro" id="IPR012341">
    <property type="entry name" value="6hp_glycosidase-like_sf"/>
</dbReference>
<organism evidence="2 3">
    <name type="scientific">Puccinia sorghi</name>
    <dbReference type="NCBI Taxonomy" id="27349"/>
    <lineage>
        <taxon>Eukaryota</taxon>
        <taxon>Fungi</taxon>
        <taxon>Dikarya</taxon>
        <taxon>Basidiomycota</taxon>
        <taxon>Pucciniomycotina</taxon>
        <taxon>Pucciniomycetes</taxon>
        <taxon>Pucciniales</taxon>
        <taxon>Pucciniaceae</taxon>
        <taxon>Puccinia</taxon>
    </lineage>
</organism>
<feature type="compositionally biased region" description="Polar residues" evidence="1">
    <location>
        <begin position="120"/>
        <end position="155"/>
    </location>
</feature>
<dbReference type="Gene3D" id="3.80.10.10">
    <property type="entry name" value="Ribonuclease Inhibitor"/>
    <property type="match status" value="1"/>
</dbReference>
<comment type="caution">
    <text evidence="2">The sequence shown here is derived from an EMBL/GenBank/DDBJ whole genome shotgun (WGS) entry which is preliminary data.</text>
</comment>